<feature type="transmembrane region" description="Helical" evidence="7">
    <location>
        <begin position="198"/>
        <end position="219"/>
    </location>
</feature>
<comment type="similarity">
    <text evidence="2">Belongs to the oxidase-dependent Fe transporter (OFeT) (TC 9.A.10.1) family.</text>
</comment>
<evidence type="ECO:0000256" key="7">
    <source>
        <dbReference type="SAM" id="Phobius"/>
    </source>
</evidence>
<proteinExistence type="inferred from homology"/>
<sequence length="393" mass="43405">MGSGPTGNRVFAPTIFFIAFREALEAALVIGILTGMLERVVGKNKHTMDDASKKLIRKLRIYIIAGALTGLGIAFIIGAIFLAIFYTQTTDLYGRSEELWEGIFNLIAVVLITPMSLVILHADKSRAKWKKKLARAFNGMDTVRKEALHNDEAGLIQSTAKSEKERMETPETMSFLQKVHMWTRVVRKPLEGDAKGPTAIFVIPLVTTLREGLEGVVFIGGVSLGLPASSIPLPAIVGIFCGLLVGFIIFKARSISKIKPFLVFCTCALLIIAAGMFSRCVYYFQFYKYVQKVGDAAAESGSGPGSYNALDYVWHLDCCNPEDKTNNGGSGWSILNSLVGWNNTATISTILSYILYWIAIAIYLCYYIIKERNRKKKRTIIGQPNEATHDTHV</sequence>
<keyword evidence="3" id="KW-0410">Iron transport</keyword>
<evidence type="ECO:0000256" key="5">
    <source>
        <dbReference type="ARBA" id="ARBA00022989"/>
    </source>
</evidence>
<evidence type="ECO:0000313" key="9">
    <source>
        <dbReference type="Proteomes" id="UP000037751"/>
    </source>
</evidence>
<keyword evidence="9" id="KW-1185">Reference proteome</keyword>
<organism evidence="8 9">
    <name type="scientific">Malassezia pachydermatis</name>
    <dbReference type="NCBI Taxonomy" id="77020"/>
    <lineage>
        <taxon>Eukaryota</taxon>
        <taxon>Fungi</taxon>
        <taxon>Dikarya</taxon>
        <taxon>Basidiomycota</taxon>
        <taxon>Ustilaginomycotina</taxon>
        <taxon>Malasseziomycetes</taxon>
        <taxon>Malasseziales</taxon>
        <taxon>Malasseziaceae</taxon>
        <taxon>Malassezia</taxon>
    </lineage>
</organism>
<evidence type="ECO:0000256" key="4">
    <source>
        <dbReference type="ARBA" id="ARBA00022692"/>
    </source>
</evidence>
<dbReference type="GeneID" id="28730543"/>
<evidence type="ECO:0000256" key="2">
    <source>
        <dbReference type="ARBA" id="ARBA00008333"/>
    </source>
</evidence>
<feature type="transmembrane region" description="Helical" evidence="7">
    <location>
        <begin position="99"/>
        <end position="122"/>
    </location>
</feature>
<gene>
    <name evidence="8" type="ORF">Malapachy_4215</name>
</gene>
<dbReference type="Proteomes" id="UP000037751">
    <property type="component" value="Unassembled WGS sequence"/>
</dbReference>
<dbReference type="EMBL" id="LGAV01000004">
    <property type="protein sequence ID" value="KOS14456.1"/>
    <property type="molecule type" value="Genomic_DNA"/>
</dbReference>
<keyword evidence="5 7" id="KW-1133">Transmembrane helix</keyword>
<evidence type="ECO:0000313" key="8">
    <source>
        <dbReference type="EMBL" id="KOS14456.1"/>
    </source>
</evidence>
<feature type="transmembrane region" description="Helical" evidence="7">
    <location>
        <begin position="350"/>
        <end position="369"/>
    </location>
</feature>
<feature type="transmembrane region" description="Helical" evidence="7">
    <location>
        <begin position="262"/>
        <end position="284"/>
    </location>
</feature>
<comment type="caution">
    <text evidence="8">The sequence shown here is derived from an EMBL/GenBank/DDBJ whole genome shotgun (WGS) entry which is preliminary data.</text>
</comment>
<dbReference type="Pfam" id="PF03239">
    <property type="entry name" value="FTR1"/>
    <property type="match status" value="1"/>
</dbReference>
<keyword evidence="3" id="KW-0813">Transport</keyword>
<name>A0A0M8MKR9_9BASI</name>
<dbReference type="RefSeq" id="XP_017992088.1">
    <property type="nucleotide sequence ID" value="XM_018138667.1"/>
</dbReference>
<dbReference type="STRING" id="77020.A0A0M8MKR9"/>
<dbReference type="PANTHER" id="PTHR31632:SF2">
    <property type="entry name" value="PLASMA MEMBRANE IRON PERMEASE"/>
    <property type="match status" value="1"/>
</dbReference>
<protein>
    <submittedName>
        <fullName evidence="8">High-affinity iron transporter</fullName>
    </submittedName>
</protein>
<dbReference type="PANTHER" id="PTHR31632">
    <property type="entry name" value="IRON TRANSPORTER FTH1"/>
    <property type="match status" value="1"/>
</dbReference>
<keyword evidence="3" id="KW-0408">Iron</keyword>
<dbReference type="OrthoDB" id="4364at2759"/>
<comment type="subcellular location">
    <subcellularLocation>
        <location evidence="1">Membrane</location>
        <topology evidence="1">Multi-pass membrane protein</topology>
    </subcellularLocation>
</comment>
<evidence type="ECO:0000256" key="1">
    <source>
        <dbReference type="ARBA" id="ARBA00004141"/>
    </source>
</evidence>
<accession>A0A0M8MKR9</accession>
<evidence type="ECO:0000256" key="6">
    <source>
        <dbReference type="ARBA" id="ARBA00023136"/>
    </source>
</evidence>
<keyword evidence="3" id="KW-0406">Ion transport</keyword>
<keyword evidence="6 7" id="KW-0472">Membrane</keyword>
<feature type="transmembrane region" description="Helical" evidence="7">
    <location>
        <begin position="231"/>
        <end position="250"/>
    </location>
</feature>
<reference evidence="8 9" key="1">
    <citation type="submission" date="2015-07" db="EMBL/GenBank/DDBJ databases">
        <title>Draft Genome Sequence of Malassezia furfur CBS1878 and Malassezia pachydermatis CBS1879.</title>
        <authorList>
            <person name="Triana S."/>
            <person name="Ohm R."/>
            <person name="Gonzalez A."/>
            <person name="DeCock H."/>
            <person name="Restrepo S."/>
            <person name="Celis A."/>
        </authorList>
    </citation>
    <scope>NUCLEOTIDE SEQUENCE [LARGE SCALE GENOMIC DNA]</scope>
    <source>
        <strain evidence="8 9">CBS 1879</strain>
    </source>
</reference>
<feature type="transmembrane region" description="Helical" evidence="7">
    <location>
        <begin position="59"/>
        <end position="87"/>
    </location>
</feature>
<evidence type="ECO:0000256" key="3">
    <source>
        <dbReference type="ARBA" id="ARBA00022496"/>
    </source>
</evidence>
<feature type="transmembrane region" description="Helical" evidence="7">
    <location>
        <begin position="15"/>
        <end position="38"/>
    </location>
</feature>
<dbReference type="AlphaFoldDB" id="A0A0M8MKR9"/>
<keyword evidence="4 7" id="KW-0812">Transmembrane</keyword>
<dbReference type="GO" id="GO:0015093">
    <property type="term" value="F:ferrous iron transmembrane transporter activity"/>
    <property type="evidence" value="ECO:0007669"/>
    <property type="project" value="TreeGrafter"/>
</dbReference>
<dbReference type="VEuPathDB" id="FungiDB:Malapachy_4215"/>
<dbReference type="InterPro" id="IPR004923">
    <property type="entry name" value="FTR1/Fip1/EfeU"/>
</dbReference>
<dbReference type="GO" id="GO:0033573">
    <property type="term" value="C:high-affinity iron permease complex"/>
    <property type="evidence" value="ECO:0007669"/>
    <property type="project" value="InterPro"/>
</dbReference>